<name>A0A1G8E5F5_9MICO</name>
<keyword evidence="5 7" id="KW-1133">Transmembrane helix</keyword>
<keyword evidence="3" id="KW-0813">Transport</keyword>
<gene>
    <name evidence="9" type="ORF">SAMN04489720_1895</name>
</gene>
<dbReference type="RefSeq" id="WP_092504477.1">
    <property type="nucleotide sequence ID" value="NZ_LT629695.1"/>
</dbReference>
<dbReference type="STRING" id="399736.SAMN04489720_1895"/>
<feature type="transmembrane region" description="Helical" evidence="7">
    <location>
        <begin position="178"/>
        <end position="198"/>
    </location>
</feature>
<feature type="transmembrane region" description="Helical" evidence="7">
    <location>
        <begin position="219"/>
        <end position="250"/>
    </location>
</feature>
<organism evidence="9 10">
    <name type="scientific">Agrococcus jejuensis</name>
    <dbReference type="NCBI Taxonomy" id="399736"/>
    <lineage>
        <taxon>Bacteria</taxon>
        <taxon>Bacillati</taxon>
        <taxon>Actinomycetota</taxon>
        <taxon>Actinomycetes</taxon>
        <taxon>Micrococcales</taxon>
        <taxon>Microbacteriaceae</taxon>
        <taxon>Agrococcus</taxon>
    </lineage>
</organism>
<evidence type="ECO:0000256" key="7">
    <source>
        <dbReference type="SAM" id="Phobius"/>
    </source>
</evidence>
<dbReference type="PANTHER" id="PTHR42751">
    <property type="entry name" value="SODIUM/HYDROGEN EXCHANGER FAMILY/TRKA DOMAIN PROTEIN"/>
    <property type="match status" value="1"/>
</dbReference>
<dbReference type="EMBL" id="LT629695">
    <property type="protein sequence ID" value="SDH65121.1"/>
    <property type="molecule type" value="Genomic_DNA"/>
</dbReference>
<feature type="transmembrane region" description="Helical" evidence="7">
    <location>
        <begin position="270"/>
        <end position="303"/>
    </location>
</feature>
<feature type="transmembrane region" description="Helical" evidence="7">
    <location>
        <begin position="149"/>
        <end position="172"/>
    </location>
</feature>
<dbReference type="Gene3D" id="1.20.1530.20">
    <property type="match status" value="1"/>
</dbReference>
<keyword evidence="10" id="KW-1185">Reference proteome</keyword>
<dbReference type="AlphaFoldDB" id="A0A1G8E5F5"/>
<evidence type="ECO:0000256" key="3">
    <source>
        <dbReference type="ARBA" id="ARBA00022448"/>
    </source>
</evidence>
<comment type="similarity">
    <text evidence="2">Belongs to the monovalent cation:proton antiporter 2 (CPA2) transporter (TC 2.A.37) family.</text>
</comment>
<feature type="domain" description="Cation/H+ exchanger transmembrane" evidence="8">
    <location>
        <begin position="18"/>
        <end position="375"/>
    </location>
</feature>
<evidence type="ECO:0000313" key="9">
    <source>
        <dbReference type="EMBL" id="SDH65121.1"/>
    </source>
</evidence>
<feature type="transmembrane region" description="Helical" evidence="7">
    <location>
        <begin position="117"/>
        <end position="137"/>
    </location>
</feature>
<protein>
    <submittedName>
        <fullName evidence="9">Potassium/proton antiporter membrane subunit, CPA2 family</fullName>
    </submittedName>
</protein>
<evidence type="ECO:0000256" key="6">
    <source>
        <dbReference type="ARBA" id="ARBA00023136"/>
    </source>
</evidence>
<reference evidence="10" key="1">
    <citation type="submission" date="2016-10" db="EMBL/GenBank/DDBJ databases">
        <authorList>
            <person name="Varghese N."/>
            <person name="Submissions S."/>
        </authorList>
    </citation>
    <scope>NUCLEOTIDE SEQUENCE [LARGE SCALE GENOMIC DNA]</scope>
    <source>
        <strain evidence="10">DSM 22002</strain>
    </source>
</reference>
<evidence type="ECO:0000259" key="8">
    <source>
        <dbReference type="Pfam" id="PF00999"/>
    </source>
</evidence>
<evidence type="ECO:0000256" key="4">
    <source>
        <dbReference type="ARBA" id="ARBA00022692"/>
    </source>
</evidence>
<dbReference type="GO" id="GO:0015297">
    <property type="term" value="F:antiporter activity"/>
    <property type="evidence" value="ECO:0007669"/>
    <property type="project" value="InterPro"/>
</dbReference>
<accession>A0A1G8E5F5</accession>
<dbReference type="InterPro" id="IPR038770">
    <property type="entry name" value="Na+/solute_symporter_sf"/>
</dbReference>
<dbReference type="InterPro" id="IPR006153">
    <property type="entry name" value="Cation/H_exchanger_TM"/>
</dbReference>
<dbReference type="Proteomes" id="UP000198822">
    <property type="component" value="Chromosome I"/>
</dbReference>
<keyword evidence="6 7" id="KW-0472">Membrane</keyword>
<dbReference type="Pfam" id="PF00999">
    <property type="entry name" value="Na_H_Exchanger"/>
    <property type="match status" value="1"/>
</dbReference>
<feature type="transmembrane region" description="Helical" evidence="7">
    <location>
        <begin position="324"/>
        <end position="346"/>
    </location>
</feature>
<evidence type="ECO:0000256" key="1">
    <source>
        <dbReference type="ARBA" id="ARBA00004141"/>
    </source>
</evidence>
<proteinExistence type="inferred from homology"/>
<feature type="transmembrane region" description="Helical" evidence="7">
    <location>
        <begin position="94"/>
        <end position="111"/>
    </location>
</feature>
<sequence>MHDISALLLELGAVVLGVSVLGLIAHRVGISPIPLMLLAGLMLGSGSFIDLGAAEPFIEPAAEIGVLLLLLMLGLEFTAGELGQSLKRHSTSGAIDFALNASAGFLVGIVLGMPWQAALALAGITWVSSSGIIARLLDDLGRVANRETPAVLSILVIEDIAMAIFLPILIAVLTGAAWWQALGAVALAVAAVTIILVASQRASGGIRWLLSHPSDEQVLLRLFGITLVVAGLTQLLGASAAVGAFLVGIAVPPSIAERARAILGPLRDLFAAIFFLSFGLPIVPADLLPVLPAALLLAIVTAGTKMATGWLAAKRDGVQVKGRLRAGATLIARGEFSIIIAALAVGAGFTELGPLAACYVLILAIAGPIAARFIVRAPRRDEALA</sequence>
<dbReference type="GO" id="GO:1902600">
    <property type="term" value="P:proton transmembrane transport"/>
    <property type="evidence" value="ECO:0007669"/>
    <property type="project" value="InterPro"/>
</dbReference>
<dbReference type="PANTHER" id="PTHR42751:SF6">
    <property type="entry name" value="CONSERVED INTEGRAL MEMBRANE TRANSPORT PROTEIN-RELATED"/>
    <property type="match status" value="1"/>
</dbReference>
<feature type="transmembrane region" description="Helical" evidence="7">
    <location>
        <begin position="64"/>
        <end position="82"/>
    </location>
</feature>
<evidence type="ECO:0000313" key="10">
    <source>
        <dbReference type="Proteomes" id="UP000198822"/>
    </source>
</evidence>
<evidence type="ECO:0000256" key="5">
    <source>
        <dbReference type="ARBA" id="ARBA00022989"/>
    </source>
</evidence>
<feature type="transmembrane region" description="Helical" evidence="7">
    <location>
        <begin position="352"/>
        <end position="375"/>
    </location>
</feature>
<evidence type="ECO:0000256" key="2">
    <source>
        <dbReference type="ARBA" id="ARBA00005551"/>
    </source>
</evidence>
<comment type="subcellular location">
    <subcellularLocation>
        <location evidence="1">Membrane</location>
        <topology evidence="1">Multi-pass membrane protein</topology>
    </subcellularLocation>
</comment>
<dbReference type="OrthoDB" id="3294398at2"/>
<keyword evidence="4 7" id="KW-0812">Transmembrane</keyword>
<feature type="transmembrane region" description="Helical" evidence="7">
    <location>
        <begin position="6"/>
        <end position="25"/>
    </location>
</feature>
<dbReference type="GO" id="GO:0016020">
    <property type="term" value="C:membrane"/>
    <property type="evidence" value="ECO:0007669"/>
    <property type="project" value="UniProtKB-SubCell"/>
</dbReference>